<proteinExistence type="predicted"/>
<dbReference type="GeneID" id="55543064"/>
<dbReference type="RefSeq" id="WP_138763869.1">
    <property type="nucleotide sequence ID" value="NZ_FNTR01000004.1"/>
</dbReference>
<organism evidence="2 3">
    <name type="scientific">Pseudomonas proteolytica</name>
    <dbReference type="NCBI Taxonomy" id="219574"/>
    <lineage>
        <taxon>Bacteria</taxon>
        <taxon>Pseudomonadati</taxon>
        <taxon>Pseudomonadota</taxon>
        <taxon>Gammaproteobacteria</taxon>
        <taxon>Pseudomonadales</taxon>
        <taxon>Pseudomonadaceae</taxon>
        <taxon>Pseudomonas</taxon>
    </lineage>
</organism>
<comment type="caution">
    <text evidence="2">The sequence shown here is derived from an EMBL/GenBank/DDBJ whole genome shotgun (WGS) entry which is preliminary data.</text>
</comment>
<protein>
    <submittedName>
        <fullName evidence="2">Uncharacterized protein</fullName>
    </submittedName>
</protein>
<gene>
    <name evidence="2" type="ORF">GIW75_03165</name>
</gene>
<keyword evidence="1" id="KW-0812">Transmembrane</keyword>
<name>A0AAW5A3Z1_9PSED</name>
<sequence>MHFLVVDHRLLELHKSSFLSTGRWVLSAAIPLGWAIGLMTVISPPIVTFLLSFVAGSMVLMVIQEEFSETGSSSFPAFLVGICLYSALVS</sequence>
<evidence type="ECO:0000313" key="3">
    <source>
        <dbReference type="Proteomes" id="UP000814172"/>
    </source>
</evidence>
<evidence type="ECO:0000256" key="1">
    <source>
        <dbReference type="SAM" id="Phobius"/>
    </source>
</evidence>
<dbReference type="EMBL" id="WKEW01000006">
    <property type="protein sequence ID" value="MCF5055982.1"/>
    <property type="molecule type" value="Genomic_DNA"/>
</dbReference>
<keyword evidence="1" id="KW-1133">Transmembrane helix</keyword>
<reference evidence="2 3" key="1">
    <citation type="submission" date="2019-11" db="EMBL/GenBank/DDBJ databases">
        <title>Epiphytic Pseudomonas syringae from cherry orchards.</title>
        <authorList>
            <person name="Hulin M.T."/>
        </authorList>
    </citation>
    <scope>NUCLEOTIDE SEQUENCE [LARGE SCALE GENOMIC DNA]</scope>
    <source>
        <strain evidence="2 3">PA-6-9F</strain>
    </source>
</reference>
<keyword evidence="3" id="KW-1185">Reference proteome</keyword>
<accession>A0AAW5A3Z1</accession>
<dbReference type="Proteomes" id="UP000814172">
    <property type="component" value="Unassembled WGS sequence"/>
</dbReference>
<dbReference type="AlphaFoldDB" id="A0AAW5A3Z1"/>
<feature type="transmembrane region" description="Helical" evidence="1">
    <location>
        <begin position="70"/>
        <end position="88"/>
    </location>
</feature>
<evidence type="ECO:0000313" key="2">
    <source>
        <dbReference type="EMBL" id="MCF5055982.1"/>
    </source>
</evidence>
<keyword evidence="1" id="KW-0472">Membrane</keyword>